<dbReference type="RefSeq" id="XP_017994649.1">
    <property type="nucleotide sequence ID" value="XM_018144322.1"/>
</dbReference>
<reference evidence="2 3" key="1">
    <citation type="submission" date="2015-06" db="EMBL/GenBank/DDBJ databases">
        <title>Draft genome of the ant-associated black yeast Phialophora attae CBS 131958.</title>
        <authorList>
            <person name="Moreno L.F."/>
            <person name="Stielow B.J."/>
            <person name="de Hoog S."/>
            <person name="Vicente V.A."/>
            <person name="Weiss V.A."/>
            <person name="de Vries M."/>
            <person name="Cruz L.M."/>
            <person name="Souza E.M."/>
        </authorList>
    </citation>
    <scope>NUCLEOTIDE SEQUENCE [LARGE SCALE GENOMIC DNA]</scope>
    <source>
        <strain evidence="2 3">CBS 131958</strain>
    </source>
</reference>
<keyword evidence="3" id="KW-1185">Reference proteome</keyword>
<evidence type="ECO:0000313" key="3">
    <source>
        <dbReference type="Proteomes" id="UP000038010"/>
    </source>
</evidence>
<feature type="compositionally biased region" description="Basic and acidic residues" evidence="1">
    <location>
        <begin position="94"/>
        <end position="104"/>
    </location>
</feature>
<organism evidence="2 3">
    <name type="scientific">Cyphellophora attinorum</name>
    <dbReference type="NCBI Taxonomy" id="1664694"/>
    <lineage>
        <taxon>Eukaryota</taxon>
        <taxon>Fungi</taxon>
        <taxon>Dikarya</taxon>
        <taxon>Ascomycota</taxon>
        <taxon>Pezizomycotina</taxon>
        <taxon>Eurotiomycetes</taxon>
        <taxon>Chaetothyriomycetidae</taxon>
        <taxon>Chaetothyriales</taxon>
        <taxon>Cyphellophoraceae</taxon>
        <taxon>Cyphellophora</taxon>
    </lineage>
</organism>
<dbReference type="VEuPathDB" id="FungiDB:AB675_41"/>
<feature type="region of interest" description="Disordered" evidence="1">
    <location>
        <begin position="85"/>
        <end position="104"/>
    </location>
</feature>
<dbReference type="EMBL" id="LFJN01000053">
    <property type="protein sequence ID" value="KPI34686.1"/>
    <property type="molecule type" value="Genomic_DNA"/>
</dbReference>
<gene>
    <name evidence="2" type="ORF">AB675_41</name>
</gene>
<sequence length="104" mass="11848">MAALKLEARCLLGSELATKLRVSMKIKGHRAPRLPTEREFVRRRIREKPTSCDSLNAKTMYYRILSTASPSQHLGLMEQKGTWRTDRCGAPSTLRERQHALDPA</sequence>
<evidence type="ECO:0000313" key="2">
    <source>
        <dbReference type="EMBL" id="KPI34686.1"/>
    </source>
</evidence>
<accession>A0A0N1NW02</accession>
<comment type="caution">
    <text evidence="2">The sequence shown here is derived from an EMBL/GenBank/DDBJ whole genome shotgun (WGS) entry which is preliminary data.</text>
</comment>
<evidence type="ECO:0000256" key="1">
    <source>
        <dbReference type="SAM" id="MobiDB-lite"/>
    </source>
</evidence>
<name>A0A0N1NW02_9EURO</name>
<dbReference type="Proteomes" id="UP000038010">
    <property type="component" value="Unassembled WGS sequence"/>
</dbReference>
<proteinExistence type="predicted"/>
<dbReference type="AlphaFoldDB" id="A0A0N1NW02"/>
<dbReference type="GeneID" id="28736094"/>
<protein>
    <submittedName>
        <fullName evidence="2">Uncharacterized protein</fullName>
    </submittedName>
</protein>